<dbReference type="SUPFAM" id="SSF160991">
    <property type="entry name" value="CV3147-like"/>
    <property type="match status" value="1"/>
</dbReference>
<organism evidence="3 4">
    <name type="scientific">Brevibacillus fluminis</name>
    <dbReference type="NCBI Taxonomy" id="511487"/>
    <lineage>
        <taxon>Bacteria</taxon>
        <taxon>Bacillati</taxon>
        <taxon>Bacillota</taxon>
        <taxon>Bacilli</taxon>
        <taxon>Bacillales</taxon>
        <taxon>Paenibacillaceae</taxon>
        <taxon>Brevibacillus</taxon>
    </lineage>
</organism>
<dbReference type="InterPro" id="IPR048350">
    <property type="entry name" value="S-Me-THD-like_C"/>
</dbReference>
<dbReference type="InterPro" id="IPR024071">
    <property type="entry name" value="S-Me-THD_C_sf"/>
</dbReference>
<name>A0A3M8E0R0_9BACL</name>
<dbReference type="AlphaFoldDB" id="A0A3M8E0R0"/>
<evidence type="ECO:0000259" key="1">
    <source>
        <dbReference type="Pfam" id="PF06032"/>
    </source>
</evidence>
<dbReference type="InterPro" id="IPR027479">
    <property type="entry name" value="S-Me-THD_N_sf"/>
</dbReference>
<evidence type="ECO:0000259" key="2">
    <source>
        <dbReference type="Pfam" id="PF20906"/>
    </source>
</evidence>
<dbReference type="OrthoDB" id="7441206at2"/>
<protein>
    <submittedName>
        <fullName evidence="3">DUF917 domain-containing protein</fullName>
    </submittedName>
</protein>
<dbReference type="RefSeq" id="WP_122915836.1">
    <property type="nucleotide sequence ID" value="NZ_RHHQ01000001.1"/>
</dbReference>
<reference evidence="3 4" key="1">
    <citation type="submission" date="2018-10" db="EMBL/GenBank/DDBJ databases">
        <title>Phylogenomics of Brevibacillus.</title>
        <authorList>
            <person name="Dunlap C."/>
        </authorList>
    </citation>
    <scope>NUCLEOTIDE SEQUENCE [LARGE SCALE GENOMIC DNA]</scope>
    <source>
        <strain evidence="3 4">JCM 15716</strain>
    </source>
</reference>
<keyword evidence="4" id="KW-1185">Reference proteome</keyword>
<dbReference type="Proteomes" id="UP000271031">
    <property type="component" value="Unassembled WGS sequence"/>
</dbReference>
<feature type="domain" description="S-Me-THD-like C-terminal" evidence="2">
    <location>
        <begin position="166"/>
        <end position="354"/>
    </location>
</feature>
<dbReference type="Pfam" id="PF20906">
    <property type="entry name" value="S-Me-THD_C"/>
    <property type="match status" value="1"/>
</dbReference>
<dbReference type="Gene3D" id="3.40.1610.10">
    <property type="entry name" value="CV3147-like domain"/>
    <property type="match status" value="1"/>
</dbReference>
<dbReference type="InterPro" id="IPR010318">
    <property type="entry name" value="S-Me-THD_N"/>
</dbReference>
<sequence length="356" mass="38423">MRIIDKQNLENIAAGAAVLGTGGGGDPHVGKLMAMAAIEKYGPVTLLSPQEVGDDDWVVSASMTGAPSILVEKIPSGTEVIRAFEAICEYSEKEIKAIYPIEIGGVNSIVPLVLGAITGLPVVDTDGIGRAFPELQMVTFHLAGLQSAPLSVADEKGNTLIVTGIDNQWNERIIRAALIAMGGSVMVCSNLMQGRVLKAEGIHHTLTLAEKIGETVHGLRHRNENPIAALVDVLEGKLLFEGKINNLLRRNAGGFTRGEVYFDGINRYQGKQAMISFQNEFLVATIDQQPVVTTPDLIMILDLETGFPITTEVLRYGNRAAIVAMPCDAKWRTEKGLQTAGPRYFGYDIDYIPLQV</sequence>
<dbReference type="EMBL" id="RHHQ01000001">
    <property type="protein sequence ID" value="RNB92827.1"/>
    <property type="molecule type" value="Genomic_DNA"/>
</dbReference>
<dbReference type="Gene3D" id="2.40.390.10">
    <property type="entry name" value="CV3147-like"/>
    <property type="match status" value="1"/>
</dbReference>
<proteinExistence type="predicted"/>
<accession>A0A3M8E0R0</accession>
<feature type="domain" description="S-Me-THD N-terminal" evidence="1">
    <location>
        <begin position="8"/>
        <end position="163"/>
    </location>
</feature>
<evidence type="ECO:0000313" key="4">
    <source>
        <dbReference type="Proteomes" id="UP000271031"/>
    </source>
</evidence>
<gene>
    <name evidence="3" type="ORF">EDM56_00025</name>
</gene>
<dbReference type="Pfam" id="PF06032">
    <property type="entry name" value="S-Me-THD_N"/>
    <property type="match status" value="1"/>
</dbReference>
<evidence type="ECO:0000313" key="3">
    <source>
        <dbReference type="EMBL" id="RNB92827.1"/>
    </source>
</evidence>
<comment type="caution">
    <text evidence="3">The sequence shown here is derived from an EMBL/GenBank/DDBJ whole genome shotgun (WGS) entry which is preliminary data.</text>
</comment>